<dbReference type="RefSeq" id="WP_184179258.1">
    <property type="nucleotide sequence ID" value="NZ_JACHGF010000015.1"/>
</dbReference>
<comment type="caution">
    <text evidence="1">The sequence shown here is derived from an EMBL/GenBank/DDBJ whole genome shotgun (WGS) entry which is preliminary data.</text>
</comment>
<dbReference type="EMBL" id="JACHGF010000015">
    <property type="protein sequence ID" value="MBB5287304.1"/>
    <property type="molecule type" value="Genomic_DNA"/>
</dbReference>
<gene>
    <name evidence="1" type="ORF">HNQ92_005467</name>
</gene>
<evidence type="ECO:0000313" key="1">
    <source>
        <dbReference type="EMBL" id="MBB5287304.1"/>
    </source>
</evidence>
<dbReference type="AlphaFoldDB" id="A0A840TVN3"/>
<protein>
    <submittedName>
        <fullName evidence="1">Uncharacterized protein</fullName>
    </submittedName>
</protein>
<proteinExistence type="predicted"/>
<keyword evidence="2" id="KW-1185">Reference proteome</keyword>
<sequence>MKASKFILTIFVLTILASYNRKTNENNQTVNAVIGDISYLQTFGQQPTNETDENKRLQTHLMYVETLLRNKDVSSLTVEQKENRFKNLDLLNKYWAAGMFPKNYDYPDQRIPCFIDKDGNICAVGYLIEQTAGRQVAEEINSKFKYEYLLAMNDQTIDRWVQASGLTKEECAMIQPAYGPAPTDNYISPAYGVSSSLMGGLSLSLNTINGIQLSKGANNKTVPILGLISGAGQITLGTINYPKEQRSINGILVNESQRNLSLINIGLGTSTMILSSWNLITNRKPKEKSLSWNLYSFPTQDSNMGLGFSLKKRL</sequence>
<name>A0A840TVN3_9BACT</name>
<evidence type="ECO:0000313" key="2">
    <source>
        <dbReference type="Proteomes" id="UP000557307"/>
    </source>
</evidence>
<dbReference type="Proteomes" id="UP000557307">
    <property type="component" value="Unassembled WGS sequence"/>
</dbReference>
<organism evidence="1 2">
    <name type="scientific">Rhabdobacter roseus</name>
    <dbReference type="NCBI Taxonomy" id="1655419"/>
    <lineage>
        <taxon>Bacteria</taxon>
        <taxon>Pseudomonadati</taxon>
        <taxon>Bacteroidota</taxon>
        <taxon>Cytophagia</taxon>
        <taxon>Cytophagales</taxon>
        <taxon>Cytophagaceae</taxon>
        <taxon>Rhabdobacter</taxon>
    </lineage>
</organism>
<reference evidence="1 2" key="1">
    <citation type="submission" date="2020-08" db="EMBL/GenBank/DDBJ databases">
        <title>Genomic Encyclopedia of Type Strains, Phase IV (KMG-IV): sequencing the most valuable type-strain genomes for metagenomic binning, comparative biology and taxonomic classification.</title>
        <authorList>
            <person name="Goeker M."/>
        </authorList>
    </citation>
    <scope>NUCLEOTIDE SEQUENCE [LARGE SCALE GENOMIC DNA]</scope>
    <source>
        <strain evidence="1 2">DSM 105074</strain>
    </source>
</reference>
<accession>A0A840TVN3</accession>